<keyword evidence="4 7" id="KW-1133">Transmembrane helix</keyword>
<dbReference type="InterPro" id="IPR036259">
    <property type="entry name" value="MFS_trans_sf"/>
</dbReference>
<evidence type="ECO:0000256" key="2">
    <source>
        <dbReference type="ARBA" id="ARBA00022448"/>
    </source>
</evidence>
<keyword evidence="2" id="KW-0813">Transport</keyword>
<gene>
    <name evidence="8" type="ORF">Rhopal_002848-T1</name>
</gene>
<comment type="caution">
    <text evidence="8">The sequence shown here is derived from an EMBL/GenBank/DDBJ whole genome shotgun (WGS) entry which is preliminary data.</text>
</comment>
<dbReference type="SUPFAM" id="SSF103473">
    <property type="entry name" value="MFS general substrate transporter"/>
    <property type="match status" value="1"/>
</dbReference>
<keyword evidence="9" id="KW-1185">Reference proteome</keyword>
<evidence type="ECO:0000256" key="7">
    <source>
        <dbReference type="SAM" id="Phobius"/>
    </source>
</evidence>
<feature type="compositionally biased region" description="Low complexity" evidence="6">
    <location>
        <begin position="508"/>
        <end position="522"/>
    </location>
</feature>
<keyword evidence="5 7" id="KW-0472">Membrane</keyword>
<proteinExistence type="predicted"/>
<accession>A0AAV5GHB0</accession>
<feature type="transmembrane region" description="Helical" evidence="7">
    <location>
        <begin position="601"/>
        <end position="624"/>
    </location>
</feature>
<evidence type="ECO:0000313" key="8">
    <source>
        <dbReference type="EMBL" id="GJN89859.1"/>
    </source>
</evidence>
<reference evidence="8 9" key="1">
    <citation type="submission" date="2021-12" db="EMBL/GenBank/DDBJ databases">
        <title>High titer production of polyol ester of fatty acids by Rhodotorula paludigena BS15 towards product separation-free biomass refinery.</title>
        <authorList>
            <person name="Mano J."/>
            <person name="Ono H."/>
            <person name="Tanaka T."/>
            <person name="Naito K."/>
            <person name="Sushida H."/>
            <person name="Ike M."/>
            <person name="Tokuyasu K."/>
            <person name="Kitaoka M."/>
        </authorList>
    </citation>
    <scope>NUCLEOTIDE SEQUENCE [LARGE SCALE GENOMIC DNA]</scope>
    <source>
        <strain evidence="8 9">BS15</strain>
    </source>
</reference>
<dbReference type="PANTHER" id="PTHR19432:SF35">
    <property type="entry name" value="SOLUTE CARRIER FAMILY 45 MEMBER 3 ISOFORM X1"/>
    <property type="match status" value="1"/>
</dbReference>
<feature type="region of interest" description="Disordered" evidence="6">
    <location>
        <begin position="1"/>
        <end position="69"/>
    </location>
</feature>
<protein>
    <recommendedName>
        <fullName evidence="10">General alpha-glucoside permease</fullName>
    </recommendedName>
</protein>
<feature type="region of interest" description="Disordered" evidence="6">
    <location>
        <begin position="554"/>
        <end position="578"/>
    </location>
</feature>
<feature type="compositionally biased region" description="Polar residues" evidence="6">
    <location>
        <begin position="15"/>
        <end position="34"/>
    </location>
</feature>
<feature type="transmembrane region" description="Helical" evidence="7">
    <location>
        <begin position="165"/>
        <end position="183"/>
    </location>
</feature>
<feature type="transmembrane region" description="Helical" evidence="7">
    <location>
        <begin position="132"/>
        <end position="153"/>
    </location>
</feature>
<evidence type="ECO:0000256" key="4">
    <source>
        <dbReference type="ARBA" id="ARBA00022989"/>
    </source>
</evidence>
<dbReference type="Proteomes" id="UP001342314">
    <property type="component" value="Unassembled WGS sequence"/>
</dbReference>
<feature type="transmembrane region" description="Helical" evidence="7">
    <location>
        <begin position="355"/>
        <end position="377"/>
    </location>
</feature>
<feature type="transmembrane region" description="Helical" evidence="7">
    <location>
        <begin position="446"/>
        <end position="465"/>
    </location>
</feature>
<dbReference type="GO" id="GO:0008506">
    <property type="term" value="F:sucrose:proton symporter activity"/>
    <property type="evidence" value="ECO:0007669"/>
    <property type="project" value="TreeGrafter"/>
</dbReference>
<evidence type="ECO:0000313" key="9">
    <source>
        <dbReference type="Proteomes" id="UP001342314"/>
    </source>
</evidence>
<dbReference type="Gene3D" id="1.20.1250.20">
    <property type="entry name" value="MFS general substrate transporter like domains"/>
    <property type="match status" value="1"/>
</dbReference>
<feature type="transmembrane region" description="Helical" evidence="7">
    <location>
        <begin position="397"/>
        <end position="417"/>
    </location>
</feature>
<name>A0AAV5GHB0_9BASI</name>
<feature type="region of interest" description="Disordered" evidence="6">
    <location>
        <begin position="508"/>
        <end position="538"/>
    </location>
</feature>
<evidence type="ECO:0000256" key="5">
    <source>
        <dbReference type="ARBA" id="ARBA00023136"/>
    </source>
</evidence>
<keyword evidence="3 7" id="KW-0812">Transmembrane</keyword>
<evidence type="ECO:0000256" key="1">
    <source>
        <dbReference type="ARBA" id="ARBA00004141"/>
    </source>
</evidence>
<evidence type="ECO:0008006" key="10">
    <source>
        <dbReference type="Google" id="ProtNLM"/>
    </source>
</evidence>
<comment type="subcellular location">
    <subcellularLocation>
        <location evidence="1">Membrane</location>
        <topology evidence="1">Multi-pass membrane protein</topology>
    </subcellularLocation>
</comment>
<dbReference type="EMBL" id="BQKY01000005">
    <property type="protein sequence ID" value="GJN89859.1"/>
    <property type="molecule type" value="Genomic_DNA"/>
</dbReference>
<evidence type="ECO:0000256" key="3">
    <source>
        <dbReference type="ARBA" id="ARBA00022692"/>
    </source>
</evidence>
<dbReference type="GO" id="GO:0005886">
    <property type="term" value="C:plasma membrane"/>
    <property type="evidence" value="ECO:0007669"/>
    <property type="project" value="TreeGrafter"/>
</dbReference>
<dbReference type="AlphaFoldDB" id="A0AAV5GHB0"/>
<feature type="transmembrane region" description="Helical" evidence="7">
    <location>
        <begin position="471"/>
        <end position="493"/>
    </location>
</feature>
<sequence>MATPRTPHSPRPRESTASTGASSPHASSPHTYQSFDDLVASASSPTTPTRAHFRSRTSSGGGAAVAPHDPDAVALPVEHDDPDEVKPKDSLSTLDLVKLTLGIAGAQLAWTVEMAYGTPYLLGLGLTKQGTSLVWMAGPLSGLIVQPVVGALSDASPSRYRRRRYVVLSTAFILISTLVVAYAREISSLLVSIFTGVGDWDPAREDRERTGAIILGVAGFYVLDFSLNGLQASLRALALDLSPVELQSTSNAWLGRQTHVANVVGYLVGILDLGHSPLLRWLGGGQFRKLAVISCAVMVVTVGVTCATQHEQERPELRAQESAGAWKKVKGVVRDVVVNVKQLPRPVRRVCFVQFFAWTAWFPFLFYSSTYVAEAYYSSLPRGTPRPPADEATRAGSFALLIYAIVSLAAGAIIPFLTEIGFSFPSLPSRVGPAGRFALSLITPRNAWTIGLAWYTFCILATFWTKSVVGATLIVAFVGVPWAITCWVPYALVMEAIREVETAANERAARTASPASSAPGSPFDTPTKSFASPPAQRSVRAPFRVTSLRQASFTVPHDRASSSSPLHAASTAAAQPADERTALLPRTHQPKAPPAIGGGTILGLHNLAIVLPQLFIAVVSAGIFRLTSRAASRALGDGGGGEGELGGHDDVVWVLRFGGLASFLGVFASRWLEETTSERRYREWVLYGWEEEDRASQ</sequence>
<organism evidence="8 9">
    <name type="scientific">Rhodotorula paludigena</name>
    <dbReference type="NCBI Taxonomy" id="86838"/>
    <lineage>
        <taxon>Eukaryota</taxon>
        <taxon>Fungi</taxon>
        <taxon>Dikarya</taxon>
        <taxon>Basidiomycota</taxon>
        <taxon>Pucciniomycotina</taxon>
        <taxon>Microbotryomycetes</taxon>
        <taxon>Sporidiobolales</taxon>
        <taxon>Sporidiobolaceae</taxon>
        <taxon>Rhodotorula</taxon>
    </lineage>
</organism>
<dbReference type="PANTHER" id="PTHR19432">
    <property type="entry name" value="SUGAR TRANSPORTER"/>
    <property type="match status" value="1"/>
</dbReference>
<evidence type="ECO:0000256" key="6">
    <source>
        <dbReference type="SAM" id="MobiDB-lite"/>
    </source>
</evidence>